<evidence type="ECO:0000313" key="3">
    <source>
        <dbReference type="Proteomes" id="UP000198287"/>
    </source>
</evidence>
<feature type="compositionally biased region" description="Basic residues" evidence="1">
    <location>
        <begin position="150"/>
        <end position="162"/>
    </location>
</feature>
<dbReference type="AlphaFoldDB" id="A0A226DEQ2"/>
<gene>
    <name evidence="2" type="ORF">Fcan01_21125</name>
</gene>
<feature type="compositionally biased region" description="Basic and acidic residues" evidence="1">
    <location>
        <begin position="163"/>
        <end position="179"/>
    </location>
</feature>
<feature type="region of interest" description="Disordered" evidence="1">
    <location>
        <begin position="45"/>
        <end position="186"/>
    </location>
</feature>
<name>A0A226DEQ2_FOLCA</name>
<evidence type="ECO:0000313" key="2">
    <source>
        <dbReference type="EMBL" id="OXA44055.1"/>
    </source>
</evidence>
<dbReference type="EMBL" id="LNIX01000020">
    <property type="protein sequence ID" value="OXA44055.1"/>
    <property type="molecule type" value="Genomic_DNA"/>
</dbReference>
<feature type="compositionally biased region" description="Pro residues" evidence="1">
    <location>
        <begin position="52"/>
        <end position="65"/>
    </location>
</feature>
<accession>A0A226DEQ2</accession>
<sequence length="313" mass="34655">MAHVPLSPQSFRRAQVKWHTWLEEKLAIRAAEAGEVFVPTPLPEPSYEEAVSPPPSPIVLPPPHEYVPRTAENKEEVVPARAPQSFPPSDEDPLFVKVRPRPRPVKRCSPSRSTVASRVIRSPRNRSRRGTLEKSEGETSSSTAGPRNGNRTRGRPRVKSVGKKKDDNIRSRSPVHKENSSPVTPFKKKGAFKKLETALGVSSESEKPTDIVSIGEIETGEAADAFGMEDDEQGGEIVEHDDHARDSRADKISEYVAEMKGHLIRLTSSLAGDEAGVKAFHHDLVRELLPAMTLPELKLDMWKVWQVLAAVTK</sequence>
<organism evidence="2 3">
    <name type="scientific">Folsomia candida</name>
    <name type="common">Springtail</name>
    <dbReference type="NCBI Taxonomy" id="158441"/>
    <lineage>
        <taxon>Eukaryota</taxon>
        <taxon>Metazoa</taxon>
        <taxon>Ecdysozoa</taxon>
        <taxon>Arthropoda</taxon>
        <taxon>Hexapoda</taxon>
        <taxon>Collembola</taxon>
        <taxon>Entomobryomorpha</taxon>
        <taxon>Isotomoidea</taxon>
        <taxon>Isotomidae</taxon>
        <taxon>Proisotominae</taxon>
        <taxon>Folsomia</taxon>
    </lineage>
</organism>
<feature type="compositionally biased region" description="Low complexity" evidence="1">
    <location>
        <begin position="107"/>
        <end position="120"/>
    </location>
</feature>
<comment type="caution">
    <text evidence="2">The sequence shown here is derived from an EMBL/GenBank/DDBJ whole genome shotgun (WGS) entry which is preliminary data.</text>
</comment>
<protein>
    <submittedName>
        <fullName evidence="2">Uncharacterized protein</fullName>
    </submittedName>
</protein>
<reference evidence="2 3" key="1">
    <citation type="submission" date="2015-12" db="EMBL/GenBank/DDBJ databases">
        <title>The genome of Folsomia candida.</title>
        <authorList>
            <person name="Faddeeva A."/>
            <person name="Derks M.F."/>
            <person name="Anvar Y."/>
            <person name="Smit S."/>
            <person name="Van Straalen N."/>
            <person name="Roelofs D."/>
        </authorList>
    </citation>
    <scope>NUCLEOTIDE SEQUENCE [LARGE SCALE GENOMIC DNA]</scope>
    <source>
        <strain evidence="2 3">VU population</strain>
        <tissue evidence="2">Whole body</tissue>
    </source>
</reference>
<dbReference type="Proteomes" id="UP000198287">
    <property type="component" value="Unassembled WGS sequence"/>
</dbReference>
<keyword evidence="3" id="KW-1185">Reference proteome</keyword>
<evidence type="ECO:0000256" key="1">
    <source>
        <dbReference type="SAM" id="MobiDB-lite"/>
    </source>
</evidence>
<proteinExistence type="predicted"/>